<feature type="region of interest" description="Disordered" evidence="1">
    <location>
        <begin position="60"/>
        <end position="103"/>
    </location>
</feature>
<evidence type="ECO:0000313" key="3">
    <source>
        <dbReference type="Proteomes" id="UP000034096"/>
    </source>
</evidence>
<comment type="caution">
    <text evidence="2">The sequence shown here is derived from an EMBL/GenBank/DDBJ whole genome shotgun (WGS) entry which is preliminary data.</text>
</comment>
<gene>
    <name evidence="2" type="ORF">US75_C0034G0005</name>
</gene>
<evidence type="ECO:0000256" key="1">
    <source>
        <dbReference type="SAM" id="MobiDB-lite"/>
    </source>
</evidence>
<dbReference type="AlphaFoldDB" id="A0A0G0II69"/>
<dbReference type="Proteomes" id="UP000034096">
    <property type="component" value="Unassembled WGS sequence"/>
</dbReference>
<reference evidence="2 3" key="1">
    <citation type="journal article" date="2015" name="Nature">
        <title>rRNA introns, odd ribosomes, and small enigmatic genomes across a large radiation of phyla.</title>
        <authorList>
            <person name="Brown C.T."/>
            <person name="Hug L.A."/>
            <person name="Thomas B.C."/>
            <person name="Sharon I."/>
            <person name="Castelle C.J."/>
            <person name="Singh A."/>
            <person name="Wilkins M.J."/>
            <person name="Williams K.H."/>
            <person name="Banfield J.F."/>
        </authorList>
    </citation>
    <scope>NUCLEOTIDE SEQUENCE [LARGE SCALE GENOMIC DNA]</scope>
</reference>
<feature type="compositionally biased region" description="Basic and acidic residues" evidence="1">
    <location>
        <begin position="60"/>
        <end position="73"/>
    </location>
</feature>
<dbReference type="EMBL" id="LBUE01000034">
    <property type="protein sequence ID" value="KKQ55023.1"/>
    <property type="molecule type" value="Genomic_DNA"/>
</dbReference>
<evidence type="ECO:0000313" key="2">
    <source>
        <dbReference type="EMBL" id="KKQ55023.1"/>
    </source>
</evidence>
<dbReference type="STRING" id="1618583.US75_C0034G0005"/>
<name>A0A0G0II69_9BACT</name>
<organism evidence="2 3">
    <name type="scientific">Candidatus Woesebacteria bacterium GW2011_GWC1_38_13</name>
    <dbReference type="NCBI Taxonomy" id="1618583"/>
    <lineage>
        <taxon>Bacteria</taxon>
        <taxon>Candidatus Woeseibacteriota</taxon>
    </lineage>
</organism>
<sequence length="103" mass="11805">MTGEVSNRGPISQKELDLEIQNLPEAKRFLYYDMLNQKQIQLMPGKGNVNLEERGQLIRDIKSGQIKPEEEPKNSPYGDIDLEKFHEGGQSSLDSRPDIYELD</sequence>
<protein>
    <submittedName>
        <fullName evidence="2">Uncharacterized protein</fullName>
    </submittedName>
</protein>
<accession>A0A0G0II69</accession>
<proteinExistence type="predicted"/>